<organism evidence="1 2">
    <name type="scientific">Enterocloster lavalensis</name>
    <dbReference type="NCBI Taxonomy" id="460384"/>
    <lineage>
        <taxon>Bacteria</taxon>
        <taxon>Bacillati</taxon>
        <taxon>Bacillota</taxon>
        <taxon>Clostridia</taxon>
        <taxon>Lachnospirales</taxon>
        <taxon>Lachnospiraceae</taxon>
        <taxon>Enterocloster</taxon>
    </lineage>
</organism>
<protein>
    <submittedName>
        <fullName evidence="1">MreB/Mbl protein</fullName>
    </submittedName>
</protein>
<dbReference type="RefSeq" id="WP_092363886.1">
    <property type="nucleotide sequence ID" value="NZ_FOIM01000011.1"/>
</dbReference>
<evidence type="ECO:0000313" key="2">
    <source>
        <dbReference type="Proteomes" id="UP000198508"/>
    </source>
</evidence>
<dbReference type="Pfam" id="PF06723">
    <property type="entry name" value="MreB_Mbl"/>
    <property type="match status" value="1"/>
</dbReference>
<reference evidence="2" key="1">
    <citation type="submission" date="2016-10" db="EMBL/GenBank/DDBJ databases">
        <authorList>
            <person name="Varghese N."/>
            <person name="Submissions S."/>
        </authorList>
    </citation>
    <scope>NUCLEOTIDE SEQUENCE [LARGE SCALE GENOMIC DNA]</scope>
    <source>
        <strain evidence="2">NLAE-zl-G277</strain>
    </source>
</reference>
<accession>A0A1I0GBP7</accession>
<evidence type="ECO:0000313" key="1">
    <source>
        <dbReference type="EMBL" id="SET68154.1"/>
    </source>
</evidence>
<dbReference type="SUPFAM" id="SSF53067">
    <property type="entry name" value="Actin-like ATPase domain"/>
    <property type="match status" value="1"/>
</dbReference>
<gene>
    <name evidence="1" type="ORF">SAMN05216313_11159</name>
</gene>
<keyword evidence="2" id="KW-1185">Reference proteome</keyword>
<dbReference type="Gene3D" id="3.30.420.40">
    <property type="match status" value="1"/>
</dbReference>
<sequence length="161" mass="18063">MVENKLINGYEPALIRLYGARDSVEITEQMAVALCGDRILALGREALQLAQDPVAEQMEKLVEIVSPLKDGVVANYELAAKVFRYFVRKCCRRHLFFKPRIAVCVPLTLTKVERKVYEDVFYQVGAKKVLVVESAMDQAMAGLPAEYGMVVGIFPQPRNGR</sequence>
<dbReference type="EMBL" id="FOIM01000011">
    <property type="protein sequence ID" value="SET68154.1"/>
    <property type="molecule type" value="Genomic_DNA"/>
</dbReference>
<dbReference type="InterPro" id="IPR056546">
    <property type="entry name" value="MreB_MamK-like"/>
</dbReference>
<name>A0A1I0GBP7_9FIRM</name>
<dbReference type="STRING" id="460384.SAMN05216313_11159"/>
<dbReference type="AlphaFoldDB" id="A0A1I0GBP7"/>
<dbReference type="InterPro" id="IPR043129">
    <property type="entry name" value="ATPase_NBD"/>
</dbReference>
<dbReference type="Proteomes" id="UP000198508">
    <property type="component" value="Unassembled WGS sequence"/>
</dbReference>
<proteinExistence type="predicted"/>